<protein>
    <submittedName>
        <fullName evidence="2">Lactate utilization protein A</fullName>
    </submittedName>
</protein>
<reference evidence="2 3" key="1">
    <citation type="submission" date="2018-08" db="EMBL/GenBank/DDBJ databases">
        <title>Meiothermus roseus NBRC 110900 genome sequencing project.</title>
        <authorList>
            <person name="Da Costa M.S."/>
            <person name="Albuquerque L."/>
            <person name="Raposo P."/>
            <person name="Froufe H.J.C."/>
            <person name="Barroso C.S."/>
            <person name="Egas C."/>
        </authorList>
    </citation>
    <scope>NUCLEOTIDE SEQUENCE [LARGE SCALE GENOMIC DNA]</scope>
    <source>
        <strain evidence="2 3">NBRC 110900</strain>
    </source>
</reference>
<name>A0A399EU74_9DEIN</name>
<dbReference type="AlphaFoldDB" id="A0A399EU74"/>
<dbReference type="PANTHER" id="PTHR30296:SF0">
    <property type="entry name" value="LACTATE UTILIZATION PROTEIN A"/>
    <property type="match status" value="1"/>
</dbReference>
<dbReference type="GO" id="GO:0005829">
    <property type="term" value="C:cytosol"/>
    <property type="evidence" value="ECO:0007669"/>
    <property type="project" value="TreeGrafter"/>
</dbReference>
<sequence length="258" mass="27923">MKVALFVTCLVDQFYAEAGVAAVRLLRSLGCTVAFPPAQTCCGQPAYNAGYWSEARQMAEHTLGVFENADYVVLPSGSCTTMLRAFYPELYRDNPRMFARASSLSGKSYELAEFIVKVLGITRLGQGLAGQRIAYHHGCHALRELGIKDEPIALLRNAGAEIVDWPAATECCGFGGLFSVKLPEVSLGMADRKLSTLPEIDVLTSADGGCLLHLSGRIQNHRLPLPVKPLAAVLWEATQSRGTQMAKGQTREENPHAG</sequence>
<accession>A0A399EU74</accession>
<comment type="caution">
    <text evidence="2">The sequence shown here is derived from an EMBL/GenBank/DDBJ whole genome shotgun (WGS) entry which is preliminary data.</text>
</comment>
<feature type="domain" description="Cysteine-rich" evidence="1">
    <location>
        <begin position="133"/>
        <end position="214"/>
    </location>
</feature>
<dbReference type="Pfam" id="PF02754">
    <property type="entry name" value="CCG"/>
    <property type="match status" value="2"/>
</dbReference>
<evidence type="ECO:0000313" key="3">
    <source>
        <dbReference type="Proteomes" id="UP000265341"/>
    </source>
</evidence>
<evidence type="ECO:0000313" key="2">
    <source>
        <dbReference type="EMBL" id="RIH87143.1"/>
    </source>
</evidence>
<dbReference type="PANTHER" id="PTHR30296">
    <property type="entry name" value="UNCHARACTERIZED PROTEIN YKGE"/>
    <property type="match status" value="1"/>
</dbReference>
<gene>
    <name evidence="2" type="primary">lutA_2</name>
    <name evidence="2" type="ORF">Mrose_01427</name>
</gene>
<dbReference type="EMBL" id="QWLA01000022">
    <property type="protein sequence ID" value="RIH87143.1"/>
    <property type="molecule type" value="Genomic_DNA"/>
</dbReference>
<proteinExistence type="predicted"/>
<dbReference type="OrthoDB" id="9770306at2"/>
<keyword evidence="3" id="KW-1185">Reference proteome</keyword>
<feature type="domain" description="Cysteine-rich" evidence="1">
    <location>
        <begin position="3"/>
        <end position="84"/>
    </location>
</feature>
<organism evidence="2 3">
    <name type="scientific">Calidithermus roseus</name>
    <dbReference type="NCBI Taxonomy" id="1644118"/>
    <lineage>
        <taxon>Bacteria</taxon>
        <taxon>Thermotogati</taxon>
        <taxon>Deinococcota</taxon>
        <taxon>Deinococci</taxon>
        <taxon>Thermales</taxon>
        <taxon>Thermaceae</taxon>
        <taxon>Calidithermus</taxon>
    </lineage>
</organism>
<dbReference type="InterPro" id="IPR004017">
    <property type="entry name" value="Cys_rich_dom"/>
</dbReference>
<dbReference type="Proteomes" id="UP000265341">
    <property type="component" value="Unassembled WGS sequence"/>
</dbReference>
<dbReference type="GO" id="GO:0016491">
    <property type="term" value="F:oxidoreductase activity"/>
    <property type="evidence" value="ECO:0007669"/>
    <property type="project" value="UniProtKB-ARBA"/>
</dbReference>
<evidence type="ECO:0000259" key="1">
    <source>
        <dbReference type="Pfam" id="PF02754"/>
    </source>
</evidence>
<dbReference type="RefSeq" id="WP_119276888.1">
    <property type="nucleotide sequence ID" value="NZ_QWLA01000022.1"/>
</dbReference>